<dbReference type="Pfam" id="PF05157">
    <property type="entry name" value="MshEN"/>
    <property type="match status" value="1"/>
</dbReference>
<dbReference type="AlphaFoldDB" id="A0A2M6WD30"/>
<dbReference type="Gene3D" id="3.40.50.300">
    <property type="entry name" value="P-loop containing nucleotide triphosphate hydrolases"/>
    <property type="match status" value="1"/>
</dbReference>
<evidence type="ECO:0000256" key="2">
    <source>
        <dbReference type="ARBA" id="ARBA00022741"/>
    </source>
</evidence>
<dbReference type="PANTHER" id="PTHR30258">
    <property type="entry name" value="TYPE II SECRETION SYSTEM PROTEIN GSPE-RELATED"/>
    <property type="match status" value="1"/>
</dbReference>
<evidence type="ECO:0000259" key="4">
    <source>
        <dbReference type="PROSITE" id="PS00662"/>
    </source>
</evidence>
<dbReference type="SMART" id="SM00382">
    <property type="entry name" value="AAA"/>
    <property type="match status" value="1"/>
</dbReference>
<dbReference type="PANTHER" id="PTHR30258:SF1">
    <property type="entry name" value="PROTEIN TRANSPORT PROTEIN HOFB HOMOLOG"/>
    <property type="match status" value="1"/>
</dbReference>
<evidence type="ECO:0000256" key="3">
    <source>
        <dbReference type="ARBA" id="ARBA00022840"/>
    </source>
</evidence>
<dbReference type="GO" id="GO:0005524">
    <property type="term" value="F:ATP binding"/>
    <property type="evidence" value="ECO:0007669"/>
    <property type="project" value="UniProtKB-KW"/>
</dbReference>
<comment type="similarity">
    <text evidence="1">Belongs to the GSP E family.</text>
</comment>
<organism evidence="5 6">
    <name type="scientific">Candidatus Komeilibacteria bacterium CG10_big_fil_rev_8_21_14_0_10_41_13</name>
    <dbReference type="NCBI Taxonomy" id="1974476"/>
    <lineage>
        <taxon>Bacteria</taxon>
        <taxon>Candidatus Komeiliibacteriota</taxon>
    </lineage>
</organism>
<dbReference type="InterPro" id="IPR037257">
    <property type="entry name" value="T2SS_E_N_sf"/>
</dbReference>
<dbReference type="SUPFAM" id="SSF52540">
    <property type="entry name" value="P-loop containing nucleoside triphosphate hydrolases"/>
    <property type="match status" value="1"/>
</dbReference>
<gene>
    <name evidence="5" type="ORF">COU22_00705</name>
</gene>
<evidence type="ECO:0000313" key="5">
    <source>
        <dbReference type="EMBL" id="PIT90707.1"/>
    </source>
</evidence>
<dbReference type="InterPro" id="IPR007831">
    <property type="entry name" value="T2SS_GspE_N"/>
</dbReference>
<dbReference type="FunFam" id="3.40.50.300:FF:000398">
    <property type="entry name" value="Type IV pilus assembly ATPase PilB"/>
    <property type="match status" value="1"/>
</dbReference>
<dbReference type="EMBL" id="PFBO01000021">
    <property type="protein sequence ID" value="PIT90707.1"/>
    <property type="molecule type" value="Genomic_DNA"/>
</dbReference>
<dbReference type="GO" id="GO:0016887">
    <property type="term" value="F:ATP hydrolysis activity"/>
    <property type="evidence" value="ECO:0007669"/>
    <property type="project" value="TreeGrafter"/>
</dbReference>
<evidence type="ECO:0000313" key="6">
    <source>
        <dbReference type="Proteomes" id="UP000230543"/>
    </source>
</evidence>
<dbReference type="InterPro" id="IPR003593">
    <property type="entry name" value="AAA+_ATPase"/>
</dbReference>
<keyword evidence="3" id="KW-0067">ATP-binding</keyword>
<sequence>MIEDKDFQKLLLKEDLIEEKKINSALKEVKKEKTSLFNYVMEKNLLSENVLYDLISEYFKLPLVDLKEEAIRKDILFLVPEPIAQTHEVIAFDKTDQGIKIATTDPTDLQTIEFIKKRLGENIVLHLATPKNIKEALKQYHQSLEAEFQSISKEQGDDKEKSGQELKELAQDLPIVRVVDTLLEYAIFEEASDIHIEPAEKKVIIRYRIDGVLKEVMALPKTVQAGLVARIKVLANLKLDEHRLPQDGRFKVSSTQYKVAFRVSTIPVFDGEKVVMRLLNESNKTLSLEELGLSKEGLNLVKNNISKPHGIILVTGPTGSGKTTTLYTIMNVLNKPEVNIATVEDPIEYRMPHINQSQVNPKIEFTFAKGLRALLRQDPDIIMVGEIRDKETAEITAHAAMTGHLVLSTLHTNDAASSPQRLINMGIASFLISSTSNLIIAQRLVRKVCKECIYSYNLDKQMISQLDKHFDLKKVLTSLIKQGIISKEKADLDSILFYRGKGCKKCGQSGYKGRLGIYELLEITPKVAELITAKAPVDDILAAALEQGMITLTQDGFTKAINGQTSIEEVLRVTQG</sequence>
<feature type="domain" description="Bacterial type II secretion system protein E" evidence="4">
    <location>
        <begin position="375"/>
        <end position="389"/>
    </location>
</feature>
<name>A0A2M6WD30_9BACT</name>
<keyword evidence="2" id="KW-0547">Nucleotide-binding</keyword>
<dbReference type="Pfam" id="PF00437">
    <property type="entry name" value="T2SSE"/>
    <property type="match status" value="1"/>
</dbReference>
<proteinExistence type="inferred from homology"/>
<dbReference type="Proteomes" id="UP000230543">
    <property type="component" value="Unassembled WGS sequence"/>
</dbReference>
<comment type="caution">
    <text evidence="5">The sequence shown here is derived from an EMBL/GenBank/DDBJ whole genome shotgun (WGS) entry which is preliminary data.</text>
</comment>
<protein>
    <recommendedName>
        <fullName evidence="4">Bacterial type II secretion system protein E domain-containing protein</fullName>
    </recommendedName>
</protein>
<accession>A0A2M6WD30</accession>
<dbReference type="InterPro" id="IPR001482">
    <property type="entry name" value="T2SS/T4SS_dom"/>
</dbReference>
<dbReference type="Gene3D" id="3.30.450.90">
    <property type="match status" value="1"/>
</dbReference>
<dbReference type="InterPro" id="IPR027417">
    <property type="entry name" value="P-loop_NTPase"/>
</dbReference>
<dbReference type="Gene3D" id="3.30.300.160">
    <property type="entry name" value="Type II secretion system, protein E, N-terminal domain"/>
    <property type="match status" value="1"/>
</dbReference>
<reference evidence="6" key="1">
    <citation type="submission" date="2017-09" db="EMBL/GenBank/DDBJ databases">
        <title>Depth-based differentiation of microbial function through sediment-hosted aquifers and enrichment of novel symbionts in the deep terrestrial subsurface.</title>
        <authorList>
            <person name="Probst A.J."/>
            <person name="Ladd B."/>
            <person name="Jarett J.K."/>
            <person name="Geller-Mcgrath D.E."/>
            <person name="Sieber C.M.K."/>
            <person name="Emerson J.B."/>
            <person name="Anantharaman K."/>
            <person name="Thomas B.C."/>
            <person name="Malmstrom R."/>
            <person name="Stieglmeier M."/>
            <person name="Klingl A."/>
            <person name="Woyke T."/>
            <person name="Ryan C.M."/>
            <person name="Banfield J.F."/>
        </authorList>
    </citation>
    <scope>NUCLEOTIDE SEQUENCE [LARGE SCALE GENOMIC DNA]</scope>
</reference>
<dbReference type="CDD" id="cd01129">
    <property type="entry name" value="PulE-GspE-like"/>
    <property type="match status" value="1"/>
</dbReference>
<dbReference type="GO" id="GO:0005886">
    <property type="term" value="C:plasma membrane"/>
    <property type="evidence" value="ECO:0007669"/>
    <property type="project" value="TreeGrafter"/>
</dbReference>
<evidence type="ECO:0000256" key="1">
    <source>
        <dbReference type="ARBA" id="ARBA00006611"/>
    </source>
</evidence>
<dbReference type="SUPFAM" id="SSF160246">
    <property type="entry name" value="EspE N-terminal domain-like"/>
    <property type="match status" value="1"/>
</dbReference>
<dbReference type="PROSITE" id="PS00662">
    <property type="entry name" value="T2SP_E"/>
    <property type="match status" value="1"/>
</dbReference>